<accession>B5H2F3</accession>
<protein>
    <recommendedName>
        <fullName evidence="4">Immediate-early protein 2</fullName>
    </recommendedName>
</protein>
<evidence type="ECO:0000256" key="1">
    <source>
        <dbReference type="SAM" id="MobiDB-lite"/>
    </source>
</evidence>
<feature type="region of interest" description="Disordered" evidence="1">
    <location>
        <begin position="150"/>
        <end position="172"/>
    </location>
</feature>
<proteinExistence type="predicted"/>
<sequence length="172" mass="19069">MTVFRVRRVVPLTAEETWRRATDWRGHAARMPLTALTAMAEGPVREGTLFTVRSALGPFGVDDPMEVVRWEPPRGGSTGRCRLEKRGRTVVGWAEIEVRSAPGPGAGPGAEVVWTEELRFLPLPRLLDGVTARVGRWIFGRALDGLLRENGPLRQNGPLRRDGLRRRGGRDG</sequence>
<feature type="compositionally biased region" description="Basic residues" evidence="1">
    <location>
        <begin position="163"/>
        <end position="172"/>
    </location>
</feature>
<name>B5H2F3_STRCL</name>
<dbReference type="Proteomes" id="UP000002357">
    <property type="component" value="Chromosome"/>
</dbReference>
<organism evidence="2 3">
    <name type="scientific">Streptomyces clavuligerus</name>
    <dbReference type="NCBI Taxonomy" id="1901"/>
    <lineage>
        <taxon>Bacteria</taxon>
        <taxon>Bacillati</taxon>
        <taxon>Actinomycetota</taxon>
        <taxon>Actinomycetes</taxon>
        <taxon>Kitasatosporales</taxon>
        <taxon>Streptomycetaceae</taxon>
        <taxon>Streptomyces</taxon>
    </lineage>
</organism>
<evidence type="ECO:0000313" key="2">
    <source>
        <dbReference type="EMBL" id="EFG05349.1"/>
    </source>
</evidence>
<dbReference type="AlphaFoldDB" id="B5H2F3"/>
<dbReference type="STRING" id="1901.BB341_26410"/>
<dbReference type="KEGG" id="sclf:BB341_26410"/>
<dbReference type="eggNOG" id="COG3427">
    <property type="taxonomic scope" value="Bacteria"/>
</dbReference>
<reference evidence="2 3" key="1">
    <citation type="journal article" date="2010" name="Genome Biol. Evol.">
        <title>The sequence of a 1.8-mb bacterial linear plasmid reveals a rich evolutionary reservoir of secondary metabolic pathways.</title>
        <authorList>
            <person name="Medema M.H."/>
            <person name="Trefzer A."/>
            <person name="Kovalchuk A."/>
            <person name="van den Berg M."/>
            <person name="Mueller U."/>
            <person name="Heijne W."/>
            <person name="Wu L."/>
            <person name="Alam M.T."/>
            <person name="Ronning C.M."/>
            <person name="Nierman W.C."/>
            <person name="Bovenberg R.A.L."/>
            <person name="Breitling R."/>
            <person name="Takano E."/>
        </authorList>
    </citation>
    <scope>NUCLEOTIDE SEQUENCE [LARGE SCALE GENOMIC DNA]</scope>
    <source>
        <strain evidence="3">ATCC 27064 / DSM 738 / JCM 4710 / NBRC 13307 / NCIMB 12785 / NRRL 3585 / VKM Ac-602</strain>
    </source>
</reference>
<dbReference type="EMBL" id="CM000913">
    <property type="protein sequence ID" value="EFG05349.1"/>
    <property type="molecule type" value="Genomic_DNA"/>
</dbReference>
<evidence type="ECO:0008006" key="4">
    <source>
        <dbReference type="Google" id="ProtNLM"/>
    </source>
</evidence>
<gene>
    <name evidence="2" type="ORF">SCLAV_0273</name>
</gene>
<evidence type="ECO:0000313" key="3">
    <source>
        <dbReference type="Proteomes" id="UP000002357"/>
    </source>
</evidence>
<dbReference type="RefSeq" id="WP_003958468.1">
    <property type="nucleotide sequence ID" value="NZ_CM000913.1"/>
</dbReference>
<dbReference type="OrthoDB" id="4823586at2"/>
<keyword evidence="3" id="KW-1185">Reference proteome</keyword>
<dbReference type="GeneID" id="93733023"/>
<dbReference type="SUPFAM" id="SSF55961">
    <property type="entry name" value="Bet v1-like"/>
    <property type="match status" value="1"/>
</dbReference>